<evidence type="ECO:0000313" key="2">
    <source>
        <dbReference type="EMBL" id="KIL60052.1"/>
    </source>
</evidence>
<feature type="region of interest" description="Disordered" evidence="1">
    <location>
        <begin position="51"/>
        <end position="70"/>
    </location>
</feature>
<accession>A0A0C2WF88</accession>
<dbReference type="AlphaFoldDB" id="A0A0C2WF88"/>
<keyword evidence="3" id="KW-1185">Reference proteome</keyword>
<gene>
    <name evidence="2" type="ORF">M378DRAFT_14419</name>
</gene>
<sequence>MYYSVVPESDASRPVAGSTNMGALKTRSLLRPAAHNLSLFLVEDRSFQFRASGTPEPSKSGDDNGSVTLPSVRSRLDHESVLSVTPWKSSKRTLLSALPTGSVYSQESCTCQTAPVCADTRRFAIALESPDINDLWSLATSPLSASIGAFILNLRKVDEPQEITPLSMNFVAETALDAPYLVTSPKLLDATMAMLDEITTCFQIPAGEQNSLVLLPQPSRDSAVASAAPAYEYEGDTASGISASTLENGVEPGKGNPLLPTRGLGGLLSRISLPTKPHTSTAVTISSILDGSAETVSMVPRQDAASVVKRHRTLRKRAPSTPRKQTFQREQATLFAQEASTVPTQEFPILPLPAISVSPLAVSFEGVKDKITEHGSNTPIPYGDWETIGVAF</sequence>
<protein>
    <submittedName>
        <fullName evidence="2">Uncharacterized protein</fullName>
    </submittedName>
</protein>
<dbReference type="Proteomes" id="UP000054549">
    <property type="component" value="Unassembled WGS sequence"/>
</dbReference>
<dbReference type="HOGENOM" id="CLU_703936_0_0_1"/>
<dbReference type="InParanoid" id="A0A0C2WF88"/>
<reference evidence="2 3" key="1">
    <citation type="submission" date="2014-04" db="EMBL/GenBank/DDBJ databases">
        <title>Evolutionary Origins and Diversification of the Mycorrhizal Mutualists.</title>
        <authorList>
            <consortium name="DOE Joint Genome Institute"/>
            <consortium name="Mycorrhizal Genomics Consortium"/>
            <person name="Kohler A."/>
            <person name="Kuo A."/>
            <person name="Nagy L.G."/>
            <person name="Floudas D."/>
            <person name="Copeland A."/>
            <person name="Barry K.W."/>
            <person name="Cichocki N."/>
            <person name="Veneault-Fourrey C."/>
            <person name="LaButti K."/>
            <person name="Lindquist E.A."/>
            <person name="Lipzen A."/>
            <person name="Lundell T."/>
            <person name="Morin E."/>
            <person name="Murat C."/>
            <person name="Riley R."/>
            <person name="Ohm R."/>
            <person name="Sun H."/>
            <person name="Tunlid A."/>
            <person name="Henrissat B."/>
            <person name="Grigoriev I.V."/>
            <person name="Hibbett D.S."/>
            <person name="Martin F."/>
        </authorList>
    </citation>
    <scope>NUCLEOTIDE SEQUENCE [LARGE SCALE GENOMIC DNA]</scope>
    <source>
        <strain evidence="2 3">Koide BX008</strain>
    </source>
</reference>
<name>A0A0C2WF88_AMAMK</name>
<evidence type="ECO:0000313" key="3">
    <source>
        <dbReference type="Proteomes" id="UP000054549"/>
    </source>
</evidence>
<dbReference type="EMBL" id="KN818305">
    <property type="protein sequence ID" value="KIL60052.1"/>
    <property type="molecule type" value="Genomic_DNA"/>
</dbReference>
<proteinExistence type="predicted"/>
<organism evidence="2 3">
    <name type="scientific">Amanita muscaria (strain Koide BX008)</name>
    <dbReference type="NCBI Taxonomy" id="946122"/>
    <lineage>
        <taxon>Eukaryota</taxon>
        <taxon>Fungi</taxon>
        <taxon>Dikarya</taxon>
        <taxon>Basidiomycota</taxon>
        <taxon>Agaricomycotina</taxon>
        <taxon>Agaricomycetes</taxon>
        <taxon>Agaricomycetidae</taxon>
        <taxon>Agaricales</taxon>
        <taxon>Pluteineae</taxon>
        <taxon>Amanitaceae</taxon>
        <taxon>Amanita</taxon>
    </lineage>
</organism>
<evidence type="ECO:0000256" key="1">
    <source>
        <dbReference type="SAM" id="MobiDB-lite"/>
    </source>
</evidence>